<evidence type="ECO:0000313" key="3">
    <source>
        <dbReference type="Proteomes" id="UP000029391"/>
    </source>
</evidence>
<sequence length="187" mass="20298">MPAASPRPRHPPRWPLRLAASPYFAPVVGTASMLLVAHALSHLRARDLAAGDALHATPLHVPVVAREDPRAAVALDAAELSAALERWPSLTPVVPASGNVAAPGGGRLFWRRIGGDADAPIVELERKRGLETHVVRYRARDGAIELLASRRLGMPEVWWGVAAGVVAAFLFWFAMRRILVSRQRLRA</sequence>
<dbReference type="AlphaFoldDB" id="A0A091BGA0"/>
<gene>
    <name evidence="2" type="ORF">P873_05140</name>
</gene>
<dbReference type="EMBL" id="AWXU01000016">
    <property type="protein sequence ID" value="KFN50776.1"/>
    <property type="molecule type" value="Genomic_DNA"/>
</dbReference>
<dbReference type="Proteomes" id="UP000029391">
    <property type="component" value="Unassembled WGS sequence"/>
</dbReference>
<keyword evidence="1" id="KW-0812">Transmembrane</keyword>
<comment type="caution">
    <text evidence="2">The sequence shown here is derived from an EMBL/GenBank/DDBJ whole genome shotgun (WGS) entry which is preliminary data.</text>
</comment>
<organism evidence="2 3">
    <name type="scientific">Arenimonas composti TR7-09 = DSM 18010</name>
    <dbReference type="NCBI Taxonomy" id="1121013"/>
    <lineage>
        <taxon>Bacteria</taxon>
        <taxon>Pseudomonadati</taxon>
        <taxon>Pseudomonadota</taxon>
        <taxon>Gammaproteobacteria</taxon>
        <taxon>Lysobacterales</taxon>
        <taxon>Lysobacteraceae</taxon>
        <taxon>Arenimonas</taxon>
    </lineage>
</organism>
<accession>A0A091BGA0</accession>
<evidence type="ECO:0000256" key="1">
    <source>
        <dbReference type="SAM" id="Phobius"/>
    </source>
</evidence>
<protein>
    <submittedName>
        <fullName evidence="2">Uncharacterized protein</fullName>
    </submittedName>
</protein>
<proteinExistence type="predicted"/>
<dbReference type="STRING" id="1121013.GCA_000426365_01609"/>
<keyword evidence="1" id="KW-1133">Transmembrane helix</keyword>
<keyword evidence="1" id="KW-0472">Membrane</keyword>
<reference evidence="2 3" key="1">
    <citation type="submission" date="2013-09" db="EMBL/GenBank/DDBJ databases">
        <title>Genome sequencing of Arenimonas composti.</title>
        <authorList>
            <person name="Chen F."/>
            <person name="Wang G."/>
        </authorList>
    </citation>
    <scope>NUCLEOTIDE SEQUENCE [LARGE SCALE GENOMIC DNA]</scope>
    <source>
        <strain evidence="2 3">TR7-09</strain>
    </source>
</reference>
<name>A0A091BGA0_9GAMM</name>
<evidence type="ECO:0000313" key="2">
    <source>
        <dbReference type="EMBL" id="KFN50776.1"/>
    </source>
</evidence>
<feature type="transmembrane region" description="Helical" evidence="1">
    <location>
        <begin position="157"/>
        <end position="175"/>
    </location>
</feature>
<keyword evidence="3" id="KW-1185">Reference proteome</keyword>
<dbReference type="RefSeq" id="WP_026816877.1">
    <property type="nucleotide sequence ID" value="NZ_AUFF01000003.1"/>
</dbReference>